<dbReference type="GO" id="GO:0051536">
    <property type="term" value="F:iron-sulfur cluster binding"/>
    <property type="evidence" value="ECO:0007669"/>
    <property type="project" value="UniProtKB-KW"/>
</dbReference>
<proteinExistence type="inferred from homology"/>
<dbReference type="Pfam" id="PF07992">
    <property type="entry name" value="Pyr_redox_2"/>
    <property type="match status" value="1"/>
</dbReference>
<evidence type="ECO:0000259" key="11">
    <source>
        <dbReference type="Pfam" id="PF07992"/>
    </source>
</evidence>
<dbReference type="InterPro" id="IPR013785">
    <property type="entry name" value="Aldolase_TIM"/>
</dbReference>
<dbReference type="PANTHER" id="PTHR42917:SF2">
    <property type="entry name" value="2,4-DIENOYL-COA REDUCTASE [(2E)-ENOYL-COA-PRODUCING]"/>
    <property type="match status" value="1"/>
</dbReference>
<dbReference type="InterPro" id="IPR051793">
    <property type="entry name" value="NADH:flavin_oxidoreductase"/>
</dbReference>
<dbReference type="GO" id="GO:0010181">
    <property type="term" value="F:FMN binding"/>
    <property type="evidence" value="ECO:0007669"/>
    <property type="project" value="InterPro"/>
</dbReference>
<evidence type="ECO:0000259" key="10">
    <source>
        <dbReference type="Pfam" id="PF00724"/>
    </source>
</evidence>
<dbReference type="SUPFAM" id="SSF51905">
    <property type="entry name" value="FAD/NAD(P)-binding domain"/>
    <property type="match status" value="1"/>
</dbReference>
<dbReference type="Gene3D" id="3.20.20.70">
    <property type="entry name" value="Aldolase class I"/>
    <property type="match status" value="1"/>
</dbReference>
<name>A0A1C4Y8J8_9ACTN</name>
<evidence type="ECO:0000256" key="4">
    <source>
        <dbReference type="ARBA" id="ARBA00022630"/>
    </source>
</evidence>
<keyword evidence="7" id="KW-0560">Oxidoreductase</keyword>
<evidence type="ECO:0000256" key="3">
    <source>
        <dbReference type="ARBA" id="ARBA00011048"/>
    </source>
</evidence>
<keyword evidence="13" id="KW-1185">Reference proteome</keyword>
<comment type="cofactor">
    <cofactor evidence="2">
        <name>[4Fe-4S] cluster</name>
        <dbReference type="ChEBI" id="CHEBI:49883"/>
    </cofactor>
</comment>
<comment type="similarity">
    <text evidence="3">In the N-terminal section; belongs to the NADH:flavin oxidoreductase/NADH oxidase family.</text>
</comment>
<keyword evidence="5" id="KW-0288">FMN</keyword>
<keyword evidence="8" id="KW-0408">Iron</keyword>
<evidence type="ECO:0000256" key="7">
    <source>
        <dbReference type="ARBA" id="ARBA00023002"/>
    </source>
</evidence>
<dbReference type="GO" id="GO:0046872">
    <property type="term" value="F:metal ion binding"/>
    <property type="evidence" value="ECO:0007669"/>
    <property type="project" value="UniProtKB-KW"/>
</dbReference>
<keyword evidence="9" id="KW-0411">Iron-sulfur</keyword>
<evidence type="ECO:0000256" key="6">
    <source>
        <dbReference type="ARBA" id="ARBA00022723"/>
    </source>
</evidence>
<dbReference type="InterPro" id="IPR001155">
    <property type="entry name" value="OxRdtase_FMN_N"/>
</dbReference>
<evidence type="ECO:0000256" key="8">
    <source>
        <dbReference type="ARBA" id="ARBA00023004"/>
    </source>
</evidence>
<dbReference type="GO" id="GO:0016491">
    <property type="term" value="F:oxidoreductase activity"/>
    <property type="evidence" value="ECO:0007669"/>
    <property type="project" value="UniProtKB-KW"/>
</dbReference>
<protein>
    <submittedName>
        <fullName evidence="12">2,4-dienoyl-CoA reductase (NADPH2)</fullName>
    </submittedName>
</protein>
<keyword evidence="4" id="KW-0285">Flavoprotein</keyword>
<reference evidence="13" key="1">
    <citation type="submission" date="2016-06" db="EMBL/GenBank/DDBJ databases">
        <authorList>
            <person name="Varghese N."/>
            <person name="Submissions Spin"/>
        </authorList>
    </citation>
    <scope>NUCLEOTIDE SEQUENCE [LARGE SCALE GENOMIC DNA]</scope>
    <source>
        <strain evidence="13">DSM 43168</strain>
    </source>
</reference>
<evidence type="ECO:0000256" key="9">
    <source>
        <dbReference type="ARBA" id="ARBA00023014"/>
    </source>
</evidence>
<feature type="domain" description="NADH:flavin oxidoreductase/NADH oxidase N-terminal" evidence="10">
    <location>
        <begin position="10"/>
        <end position="337"/>
    </location>
</feature>
<dbReference type="Pfam" id="PF00724">
    <property type="entry name" value="Oxidored_FMN"/>
    <property type="match status" value="1"/>
</dbReference>
<organism evidence="12 13">
    <name type="scientific">Micromonospora carbonacea</name>
    <dbReference type="NCBI Taxonomy" id="47853"/>
    <lineage>
        <taxon>Bacteria</taxon>
        <taxon>Bacillati</taxon>
        <taxon>Actinomycetota</taxon>
        <taxon>Actinomycetes</taxon>
        <taxon>Micromonosporales</taxon>
        <taxon>Micromonosporaceae</taxon>
        <taxon>Micromonospora</taxon>
    </lineage>
</organism>
<dbReference type="PRINTS" id="PR00368">
    <property type="entry name" value="FADPNR"/>
</dbReference>
<evidence type="ECO:0000256" key="1">
    <source>
        <dbReference type="ARBA" id="ARBA00001917"/>
    </source>
</evidence>
<dbReference type="SUPFAM" id="SSF51395">
    <property type="entry name" value="FMN-linked oxidoreductases"/>
    <property type="match status" value="1"/>
</dbReference>
<comment type="cofactor">
    <cofactor evidence="1">
        <name>FMN</name>
        <dbReference type="ChEBI" id="CHEBI:58210"/>
    </cofactor>
</comment>
<accession>A0A1C4Y8J8</accession>
<dbReference type="RefSeq" id="WP_074474876.1">
    <property type="nucleotide sequence ID" value="NZ_FMCT01000005.1"/>
</dbReference>
<evidence type="ECO:0000313" key="12">
    <source>
        <dbReference type="EMBL" id="SCF17024.1"/>
    </source>
</evidence>
<evidence type="ECO:0000256" key="5">
    <source>
        <dbReference type="ARBA" id="ARBA00022643"/>
    </source>
</evidence>
<dbReference type="InterPro" id="IPR036188">
    <property type="entry name" value="FAD/NAD-bd_sf"/>
</dbReference>
<dbReference type="EMBL" id="FMCT01000005">
    <property type="protein sequence ID" value="SCF17024.1"/>
    <property type="molecule type" value="Genomic_DNA"/>
</dbReference>
<sequence length="662" mass="68195">MTTGLEHVLRPGRIGRLALPHRVVTGAMHLGWEARDDGGAALAAFYVERARGGAGLMVTGGAAVSPEGAGGPGYGVLDDARFRARLRRVAAEVRAAGGLLALQLFHAGRYARPPAGGPHPVAPSAVYSAFSRHTPTALDAAGIARAVADFARGAAHARDLGFAAVEIMGSEGYLLDQFLSPLTNLRDDEWGGDPQRRSRFPVAVLRAVRAAVGTDFPVIMRMTGDDLLAGGTTRDDVLAYARAFAAAGADALNVGVGWHESPVPTVQAVVPPGHWVPVAAAVKAAVGALPVLASNRINRLSQAEAVLAGTPLDLVSMARPFLADPALVANARAGRPVNVCVACNQACIDRSLADEPVSCMVNPRVGREHEPAATPAASPRRVAVVGAGPAGLKAAHGLALAGHRVTVYEADDEPGGQFRLAGRVPGKSDYLAAVGFLVAELARLDVALHTGRRITAADRDLLGGYAGVVVATGVLPRPVPIPGVDLPHVLGYPAAFADGALGERVVVIGGGGVAVDVAHLASDPAGPARRVTVLHRGRRLGARLGRSTRWAVLAELRRQRVDVVPGVRDLRISPAGVCFADAEGRPRTVPADTVVIAAGQVPDDGLVATVRAAGVWHHVVGGARDTAGLDAVRAFAEGAAAAEAFRRGQDRAGQLAGIEERV</sequence>
<dbReference type="Gene3D" id="3.50.50.60">
    <property type="entry name" value="FAD/NAD(P)-binding domain"/>
    <property type="match status" value="2"/>
</dbReference>
<keyword evidence="6" id="KW-0479">Metal-binding</keyword>
<feature type="domain" description="FAD/NAD(P)-binding" evidence="11">
    <location>
        <begin position="381"/>
        <end position="614"/>
    </location>
</feature>
<dbReference type="AlphaFoldDB" id="A0A1C4Y8J8"/>
<gene>
    <name evidence="12" type="ORF">GA0070563_105444</name>
</gene>
<dbReference type="Proteomes" id="UP000183585">
    <property type="component" value="Unassembled WGS sequence"/>
</dbReference>
<dbReference type="InterPro" id="IPR023753">
    <property type="entry name" value="FAD/NAD-binding_dom"/>
</dbReference>
<dbReference type="Gene3D" id="3.40.50.720">
    <property type="entry name" value="NAD(P)-binding Rossmann-like Domain"/>
    <property type="match status" value="1"/>
</dbReference>
<evidence type="ECO:0000313" key="13">
    <source>
        <dbReference type="Proteomes" id="UP000183585"/>
    </source>
</evidence>
<evidence type="ECO:0000256" key="2">
    <source>
        <dbReference type="ARBA" id="ARBA00001966"/>
    </source>
</evidence>
<dbReference type="PANTHER" id="PTHR42917">
    <property type="entry name" value="2,4-DIENOYL-COA REDUCTASE"/>
    <property type="match status" value="1"/>
</dbReference>